<evidence type="ECO:0000259" key="5">
    <source>
        <dbReference type="Pfam" id="PF25917"/>
    </source>
</evidence>
<dbReference type="Gene3D" id="2.40.50.100">
    <property type="match status" value="1"/>
</dbReference>
<accession>A0ABX9P2Z5</accession>
<feature type="domain" description="Multidrug resistance protein MdtA-like C-terminal permuted SH3" evidence="7">
    <location>
        <begin position="304"/>
        <end position="366"/>
    </location>
</feature>
<sequence length="391" mass="41255">MNKNRGLTPLAVVLMLSGSIALTGCNDKEAQQGAPHAPQVGVVTLKTEPLNVTTELPGRTAAFRIAEVRPQVGGIILKRNFVEGSEIKAGTSLYQIDPATYQAAYDSAKGDLVKAQANAQISRVTVNRYKPLLGTNYISKQDYDTAVATAAQADAAVVSSKAAVETARINLAYTKVTSPISGRIGISSVTEGALVSNGQATALATVQQLDPIYVDVTQSSNDFLRLKQELADGSLKQANGKAQVKLLMDNGKEYSQAGTLEFSDVTVDETTGSITLRAIFPNPNDSLLPGMFVRARLDEGVNNDALLVPQQGITRNPRGDATAMVVGADNKVELRTVTTTQAIGDKWVVTDGLKSGDKIIVTGLQKIKPGVQVTAQEVDQKAAASDTATKS</sequence>
<comment type="similarity">
    <text evidence="2">Belongs to the membrane fusion protein (MFP) (TC 8.A.1) family.</text>
</comment>
<dbReference type="Proteomes" id="UP000284119">
    <property type="component" value="Unassembled WGS sequence"/>
</dbReference>
<feature type="domain" description="Multidrug resistance protein MdtA-like beta-barrel" evidence="6">
    <location>
        <begin position="211"/>
        <end position="300"/>
    </location>
</feature>
<proteinExistence type="inferred from homology"/>
<evidence type="ECO:0000259" key="7">
    <source>
        <dbReference type="Pfam" id="PF25967"/>
    </source>
</evidence>
<comment type="subcellular location">
    <subcellularLocation>
        <location evidence="1">Cell inner membrane</location>
        <topology evidence="1">Lipid-anchor</topology>
    </subcellularLocation>
</comment>
<evidence type="ECO:0000256" key="1">
    <source>
        <dbReference type="ARBA" id="ARBA00004519"/>
    </source>
</evidence>
<dbReference type="Pfam" id="PF25944">
    <property type="entry name" value="Beta-barrel_RND"/>
    <property type="match status" value="1"/>
</dbReference>
<evidence type="ECO:0000259" key="4">
    <source>
        <dbReference type="Pfam" id="PF25876"/>
    </source>
</evidence>
<organism evidence="8 9">
    <name type="scientific">Rahnella inusitata</name>
    <dbReference type="NCBI Taxonomy" id="58169"/>
    <lineage>
        <taxon>Bacteria</taxon>
        <taxon>Pseudomonadati</taxon>
        <taxon>Pseudomonadota</taxon>
        <taxon>Gammaproteobacteria</taxon>
        <taxon>Enterobacterales</taxon>
        <taxon>Yersiniaceae</taxon>
        <taxon>Rahnella</taxon>
    </lineage>
</organism>
<keyword evidence="3" id="KW-0732">Signal</keyword>
<evidence type="ECO:0000259" key="6">
    <source>
        <dbReference type="Pfam" id="PF25944"/>
    </source>
</evidence>
<dbReference type="Gene3D" id="2.40.30.170">
    <property type="match status" value="1"/>
</dbReference>
<evidence type="ECO:0000256" key="2">
    <source>
        <dbReference type="ARBA" id="ARBA00009477"/>
    </source>
</evidence>
<keyword evidence="9" id="KW-1185">Reference proteome</keyword>
<evidence type="ECO:0000256" key="3">
    <source>
        <dbReference type="SAM" id="SignalP"/>
    </source>
</evidence>
<dbReference type="InterPro" id="IPR006143">
    <property type="entry name" value="RND_pump_MFP"/>
</dbReference>
<feature type="domain" description="Multidrug resistance protein MdtA-like barrel-sandwich hybrid" evidence="5">
    <location>
        <begin position="64"/>
        <end position="207"/>
    </location>
</feature>
<gene>
    <name evidence="8" type="ORF">D5396_10085</name>
</gene>
<dbReference type="Pfam" id="PF25917">
    <property type="entry name" value="BSH_RND"/>
    <property type="match status" value="1"/>
</dbReference>
<feature type="domain" description="Multidrug resistance protein MdtA-like alpha-helical hairpin" evidence="4">
    <location>
        <begin position="105"/>
        <end position="174"/>
    </location>
</feature>
<dbReference type="RefSeq" id="WP_112168672.1">
    <property type="nucleotide sequence ID" value="NZ_CBCPIW010000004.1"/>
</dbReference>
<dbReference type="Pfam" id="PF25876">
    <property type="entry name" value="HH_MFP_RND"/>
    <property type="match status" value="1"/>
</dbReference>
<dbReference type="GeneID" id="88082046"/>
<dbReference type="PANTHER" id="PTHR30158">
    <property type="entry name" value="ACRA/E-RELATED COMPONENT OF DRUG EFFLUX TRANSPORTER"/>
    <property type="match status" value="1"/>
</dbReference>
<feature type="signal peptide" evidence="3">
    <location>
        <begin position="1"/>
        <end position="21"/>
    </location>
</feature>
<dbReference type="Pfam" id="PF25967">
    <property type="entry name" value="RND-MFP_C"/>
    <property type="match status" value="1"/>
</dbReference>
<feature type="chain" id="PRO_5046996082" evidence="3">
    <location>
        <begin position="22"/>
        <end position="391"/>
    </location>
</feature>
<dbReference type="Gene3D" id="1.10.287.470">
    <property type="entry name" value="Helix hairpin bin"/>
    <property type="match status" value="1"/>
</dbReference>
<name>A0ABX9P2Z5_9GAMM</name>
<dbReference type="InterPro" id="IPR058626">
    <property type="entry name" value="MdtA-like_b-barrel"/>
</dbReference>
<dbReference type="SUPFAM" id="SSF111369">
    <property type="entry name" value="HlyD-like secretion proteins"/>
    <property type="match status" value="1"/>
</dbReference>
<comment type="caution">
    <text evidence="8">The sequence shown here is derived from an EMBL/GenBank/DDBJ whole genome shotgun (WGS) entry which is preliminary data.</text>
</comment>
<evidence type="ECO:0000313" key="8">
    <source>
        <dbReference type="EMBL" id="RJT14309.1"/>
    </source>
</evidence>
<dbReference type="InterPro" id="IPR058627">
    <property type="entry name" value="MdtA-like_C"/>
</dbReference>
<dbReference type="Gene3D" id="2.40.420.20">
    <property type="match status" value="1"/>
</dbReference>
<dbReference type="NCBIfam" id="TIGR01730">
    <property type="entry name" value="RND_mfp"/>
    <property type="match status" value="1"/>
</dbReference>
<dbReference type="PROSITE" id="PS51257">
    <property type="entry name" value="PROKAR_LIPOPROTEIN"/>
    <property type="match status" value="1"/>
</dbReference>
<protein>
    <submittedName>
        <fullName evidence="8">Efflux RND transporter periplasmic adaptor subunit</fullName>
    </submittedName>
</protein>
<evidence type="ECO:0000313" key="9">
    <source>
        <dbReference type="Proteomes" id="UP000284119"/>
    </source>
</evidence>
<dbReference type="InterPro" id="IPR058625">
    <property type="entry name" value="MdtA-like_BSH"/>
</dbReference>
<dbReference type="EMBL" id="RAHG01000003">
    <property type="protein sequence ID" value="RJT14309.1"/>
    <property type="molecule type" value="Genomic_DNA"/>
</dbReference>
<dbReference type="InterPro" id="IPR058624">
    <property type="entry name" value="MdtA-like_HH"/>
</dbReference>
<reference evidence="8 9" key="1">
    <citation type="submission" date="2018-09" db="EMBL/GenBank/DDBJ databases">
        <authorList>
            <person name="Le Fleche-Mateos A."/>
        </authorList>
    </citation>
    <scope>NUCLEOTIDE SEQUENCE [LARGE SCALE GENOMIC DNA]</scope>
    <source>
        <strain evidence="8 9">DSM 30078</strain>
    </source>
</reference>
<dbReference type="PANTHER" id="PTHR30158:SF3">
    <property type="entry name" value="MULTIDRUG EFFLUX PUMP SUBUNIT ACRA-RELATED"/>
    <property type="match status" value="1"/>
</dbReference>